<accession>A0A1Y5SW74</accession>
<evidence type="ECO:0000256" key="1">
    <source>
        <dbReference type="SAM" id="SignalP"/>
    </source>
</evidence>
<gene>
    <name evidence="2" type="ORF">PSJ8397_02425</name>
</gene>
<proteinExistence type="predicted"/>
<protein>
    <recommendedName>
        <fullName evidence="4">Excinuclease ABC subunit B</fullName>
    </recommendedName>
</protein>
<organism evidence="2 3">
    <name type="scientific">Pseudooctadecabacter jejudonensis</name>
    <dbReference type="NCBI Taxonomy" id="1391910"/>
    <lineage>
        <taxon>Bacteria</taxon>
        <taxon>Pseudomonadati</taxon>
        <taxon>Pseudomonadota</taxon>
        <taxon>Alphaproteobacteria</taxon>
        <taxon>Rhodobacterales</taxon>
        <taxon>Paracoccaceae</taxon>
        <taxon>Pseudooctadecabacter</taxon>
    </lineage>
</organism>
<dbReference type="RefSeq" id="WP_085864810.1">
    <property type="nucleotide sequence ID" value="NZ_FWFT01000003.1"/>
</dbReference>
<sequence length="148" mass="15483">MTLRAPLILIAAMAPTMGQAWSFSPDPICTLTHQADAAEIAITYDDSLPEYALFITLRQGEWPASASFEMTFQGGIPVTIGTTRHVISADGATLSVRDRGFGNVLDGIEFNAGLAALAGGARVTADTRDAAEAVQAFRACPADIPALS</sequence>
<reference evidence="2 3" key="1">
    <citation type="submission" date="2017-03" db="EMBL/GenBank/DDBJ databases">
        <authorList>
            <person name="Afonso C.L."/>
            <person name="Miller P.J."/>
            <person name="Scott M.A."/>
            <person name="Spackman E."/>
            <person name="Goraichik I."/>
            <person name="Dimitrov K.M."/>
            <person name="Suarez D.L."/>
            <person name="Swayne D.E."/>
        </authorList>
    </citation>
    <scope>NUCLEOTIDE SEQUENCE [LARGE SCALE GENOMIC DNA]</scope>
    <source>
        <strain evidence="2 3">CECT 8397</strain>
    </source>
</reference>
<feature type="chain" id="PRO_5010985413" description="Excinuclease ABC subunit B" evidence="1">
    <location>
        <begin position="21"/>
        <end position="148"/>
    </location>
</feature>
<dbReference type="Proteomes" id="UP000193623">
    <property type="component" value="Unassembled WGS sequence"/>
</dbReference>
<evidence type="ECO:0000313" key="2">
    <source>
        <dbReference type="EMBL" id="SLN46442.1"/>
    </source>
</evidence>
<evidence type="ECO:0000313" key="3">
    <source>
        <dbReference type="Proteomes" id="UP000193623"/>
    </source>
</evidence>
<name>A0A1Y5SW74_9RHOB</name>
<dbReference type="EMBL" id="FWFT01000003">
    <property type="protein sequence ID" value="SLN46442.1"/>
    <property type="molecule type" value="Genomic_DNA"/>
</dbReference>
<feature type="signal peptide" evidence="1">
    <location>
        <begin position="1"/>
        <end position="20"/>
    </location>
</feature>
<dbReference type="OrthoDB" id="7679320at2"/>
<dbReference type="AlphaFoldDB" id="A0A1Y5SW74"/>
<keyword evidence="3" id="KW-1185">Reference proteome</keyword>
<keyword evidence="1" id="KW-0732">Signal</keyword>
<evidence type="ECO:0008006" key="4">
    <source>
        <dbReference type="Google" id="ProtNLM"/>
    </source>
</evidence>